<evidence type="ECO:0000313" key="2">
    <source>
        <dbReference type="EMBL" id="KAG5373813.1"/>
    </source>
</evidence>
<evidence type="ECO:0000313" key="3">
    <source>
        <dbReference type="Proteomes" id="UP000823674"/>
    </source>
</evidence>
<accession>A0ABQ7KLH1</accession>
<dbReference type="EMBL" id="JADBGQ010000094">
    <property type="protein sequence ID" value="KAG5373813.1"/>
    <property type="molecule type" value="Genomic_DNA"/>
</dbReference>
<keyword evidence="3" id="KW-1185">Reference proteome</keyword>
<feature type="compositionally biased region" description="Basic and acidic residues" evidence="1">
    <location>
        <begin position="308"/>
        <end position="327"/>
    </location>
</feature>
<gene>
    <name evidence="2" type="primary">A08p011400.1_BraROA</name>
    <name evidence="2" type="ORF">IGI04_042868</name>
</gene>
<feature type="region of interest" description="Disordered" evidence="1">
    <location>
        <begin position="275"/>
        <end position="396"/>
    </location>
</feature>
<feature type="region of interest" description="Disordered" evidence="1">
    <location>
        <begin position="483"/>
        <end position="529"/>
    </location>
</feature>
<evidence type="ECO:0000256" key="1">
    <source>
        <dbReference type="SAM" id="MobiDB-lite"/>
    </source>
</evidence>
<feature type="compositionally biased region" description="Polar residues" evidence="1">
    <location>
        <begin position="328"/>
        <end position="382"/>
    </location>
</feature>
<name>A0ABQ7KLH1_BRACM</name>
<feature type="compositionally biased region" description="Basic and acidic residues" evidence="1">
    <location>
        <begin position="508"/>
        <end position="527"/>
    </location>
</feature>
<protein>
    <submittedName>
        <fullName evidence="2">Uncharacterized protein</fullName>
    </submittedName>
</protein>
<reference evidence="2 3" key="1">
    <citation type="submission" date="2021-03" db="EMBL/GenBank/DDBJ databases">
        <authorList>
            <person name="King G.J."/>
            <person name="Bancroft I."/>
            <person name="Baten A."/>
            <person name="Bloomfield J."/>
            <person name="Borpatragohain P."/>
            <person name="He Z."/>
            <person name="Irish N."/>
            <person name="Irwin J."/>
            <person name="Liu K."/>
            <person name="Mauleon R.P."/>
            <person name="Moore J."/>
            <person name="Morris R."/>
            <person name="Ostergaard L."/>
            <person name="Wang B."/>
            <person name="Wells R."/>
        </authorList>
    </citation>
    <scope>NUCLEOTIDE SEQUENCE [LARGE SCALE GENOMIC DNA]</scope>
    <source>
        <strain evidence="2">R-o-18</strain>
        <tissue evidence="2">Leaf</tissue>
    </source>
</reference>
<proteinExistence type="predicted"/>
<comment type="caution">
    <text evidence="2">The sequence shown here is derived from an EMBL/GenBank/DDBJ whole genome shotgun (WGS) entry which is preliminary data.</text>
</comment>
<feature type="compositionally biased region" description="Basic and acidic residues" evidence="1">
    <location>
        <begin position="277"/>
        <end position="301"/>
    </location>
</feature>
<organism evidence="2 3">
    <name type="scientific">Brassica rapa subsp. trilocularis</name>
    <dbReference type="NCBI Taxonomy" id="1813537"/>
    <lineage>
        <taxon>Eukaryota</taxon>
        <taxon>Viridiplantae</taxon>
        <taxon>Streptophyta</taxon>
        <taxon>Embryophyta</taxon>
        <taxon>Tracheophyta</taxon>
        <taxon>Spermatophyta</taxon>
        <taxon>Magnoliopsida</taxon>
        <taxon>eudicotyledons</taxon>
        <taxon>Gunneridae</taxon>
        <taxon>Pentapetalae</taxon>
        <taxon>rosids</taxon>
        <taxon>malvids</taxon>
        <taxon>Brassicales</taxon>
        <taxon>Brassicaceae</taxon>
        <taxon>Brassiceae</taxon>
        <taxon>Brassica</taxon>
    </lineage>
</organism>
<feature type="non-terminal residue" evidence="2">
    <location>
        <position position="1"/>
    </location>
</feature>
<feature type="region of interest" description="Disordered" evidence="1">
    <location>
        <begin position="197"/>
        <end position="218"/>
    </location>
</feature>
<dbReference type="Proteomes" id="UP000823674">
    <property type="component" value="Unassembled WGS sequence"/>
</dbReference>
<sequence length="619" mass="70830">AKGCCFRLKEMELLQSGTTRREEKKERGNEWGWFSQMKTTLKRCGVWRNHEKEESLKGKAAEKDQTARETSGDCFSLEESILLEKIEDVYENKINLRRVYEVKNVISEAKQGREEFNNHVRKLQHLWVELQGLRSHVDGDATPEQEMVLKLLASMESSYGWLVEMVLRGEQLPEMEEICVLIRRAYEIMRDDERLTMSRSESSWKPNGSRSESFQKLTMSRSEGSWRLTGSRSEGFRKRRRCRMLSKAYVNIGKGRKRVVGECSYSAYMGESVEDSGVLREQEKGSGADDRITRKEWRVRESSNPTSEAERTTPLDHERGNGTESHEQVQNQDSGQHNQEVTQEVESGAQSSGDGQRESTGSDESGTQSSEGDGSNESGAQSTEEDEVLTIPKGPMTRARARKLKEAIGGLIRKIIDQDLIISFHHLLNLICYCFDFESDRIQIVEAMGSKEDDETFVRRNKLLQEAITKQVMEAMVKLLEEKYDQRPNDGQGQASGQRREQRRNRQGQREHAGSEETDNFYERSSHSSEFIQQDVDIKETINKDVKTEERWAKWSWIVTGPNGCEDFESLTRPVTCTLNGSPLPLGDSKHSSCLLLFYISHSYVLHSKLGLSCTDRLV</sequence>